<reference evidence="4" key="1">
    <citation type="submission" date="2021-01" db="EMBL/GenBank/DDBJ databases">
        <title>Whole genome shotgun sequence of Actinoplanes tereljensis NBRC 105297.</title>
        <authorList>
            <person name="Komaki H."/>
            <person name="Tamura T."/>
        </authorList>
    </citation>
    <scope>NUCLEOTIDE SEQUENCE</scope>
    <source>
        <strain evidence="4">NBRC 105297</strain>
    </source>
</reference>
<accession>A0A919NG67</accession>
<protein>
    <submittedName>
        <fullName evidence="4">2,4-dichlorophenol 6-monooxygenase</fullName>
    </submittedName>
</protein>
<evidence type="ECO:0000256" key="2">
    <source>
        <dbReference type="ARBA" id="ARBA00022827"/>
    </source>
</evidence>
<dbReference type="InterPro" id="IPR050641">
    <property type="entry name" value="RIFMO-like"/>
</dbReference>
<dbReference type="GO" id="GO:0016709">
    <property type="term" value="F:oxidoreductase activity, acting on paired donors, with incorporation or reduction of molecular oxygen, NAD(P)H as one donor, and incorporation of one atom of oxygen"/>
    <property type="evidence" value="ECO:0007669"/>
    <property type="project" value="UniProtKB-ARBA"/>
</dbReference>
<dbReference type="Gene3D" id="3.40.30.120">
    <property type="match status" value="1"/>
</dbReference>
<evidence type="ECO:0000256" key="1">
    <source>
        <dbReference type="ARBA" id="ARBA00022630"/>
    </source>
</evidence>
<dbReference type="PANTHER" id="PTHR43004">
    <property type="entry name" value="TRK SYSTEM POTASSIUM UPTAKE PROTEIN"/>
    <property type="match status" value="1"/>
</dbReference>
<proteinExistence type="predicted"/>
<gene>
    <name evidence="4" type="ORF">Ate02nite_02950</name>
</gene>
<dbReference type="GO" id="GO:0071949">
    <property type="term" value="F:FAD binding"/>
    <property type="evidence" value="ECO:0007669"/>
    <property type="project" value="InterPro"/>
</dbReference>
<dbReference type="EMBL" id="BOMY01000002">
    <property type="protein sequence ID" value="GIF17565.1"/>
    <property type="molecule type" value="Genomic_DNA"/>
</dbReference>
<keyword evidence="5" id="KW-1185">Reference proteome</keyword>
<evidence type="ECO:0000259" key="3">
    <source>
        <dbReference type="Pfam" id="PF01494"/>
    </source>
</evidence>
<sequence length="581" mass="63004">MMVTTDVLIVGSGPAGAGAALLLSTLGIPNLMITKYRWTANTPRAHITNQRAMEVFRDAGIEDQVQADATPHELMGDTVFCTSIAGEEIGRILTWGTHPVREGDYRVASPCLPVDIPQNYLEPILVRNATERGTQTRFSTEYLSHRQDGEGVDVLVRDRLTGEEYTIRAKYLIGADGARSMVAADLGLPVEGAMDIAGSMNITFKADLAAHVGHRPSVLYWVIQPGSNVGGIGAGLVRMVRPWNEWLIVWGYDINGPAPVVDEAAATAIVRNLVGLPDLEVEITGTSLWGNNEMYATRLHAGRVFCAGDAVHRHPPSNGLGSNTSIQDSYNLAWKLAAVLRGQAGPSLLETYTTERAPVAEQIVKRANRSSREFVQFFEVLGLLDAEDEAEMAARIEERKANTPAGAAKRAALVSAMELKHYEFNAHGVDLGQFYSSAAVVSDGSTRPAPRRDPELYYEPSTVPGSRLPHVWVGDAKRRVSTLDLAPMTRFTLFTGIAGEAWVAAAEKAGAELGVPVTAIVIGPGRAVTDLYYDWARVREIEEEGALLVRPDKHIGWRSVRLPGDPHRALHDALSAILGRS</sequence>
<evidence type="ECO:0000313" key="4">
    <source>
        <dbReference type="EMBL" id="GIF17565.1"/>
    </source>
</evidence>
<keyword evidence="1" id="KW-0285">Flavoprotein</keyword>
<feature type="domain" description="FAD-binding" evidence="3">
    <location>
        <begin position="5"/>
        <end position="367"/>
    </location>
</feature>
<keyword evidence="2" id="KW-0274">FAD</keyword>
<organism evidence="4 5">
    <name type="scientific">Paractinoplanes tereljensis</name>
    <dbReference type="NCBI Taxonomy" id="571912"/>
    <lineage>
        <taxon>Bacteria</taxon>
        <taxon>Bacillati</taxon>
        <taxon>Actinomycetota</taxon>
        <taxon>Actinomycetes</taxon>
        <taxon>Micromonosporales</taxon>
        <taxon>Micromonosporaceae</taxon>
        <taxon>Paractinoplanes</taxon>
    </lineage>
</organism>
<dbReference type="Gene3D" id="3.50.50.60">
    <property type="entry name" value="FAD/NAD(P)-binding domain"/>
    <property type="match status" value="1"/>
</dbReference>
<dbReference type="Pfam" id="PF21274">
    <property type="entry name" value="Rng_hyd_C"/>
    <property type="match status" value="1"/>
</dbReference>
<dbReference type="Proteomes" id="UP000623608">
    <property type="component" value="Unassembled WGS sequence"/>
</dbReference>
<dbReference type="PRINTS" id="PR00420">
    <property type="entry name" value="RNGMNOXGNASE"/>
</dbReference>
<comment type="caution">
    <text evidence="4">The sequence shown here is derived from an EMBL/GenBank/DDBJ whole genome shotgun (WGS) entry which is preliminary data.</text>
</comment>
<dbReference type="InterPro" id="IPR002938">
    <property type="entry name" value="FAD-bd"/>
</dbReference>
<evidence type="ECO:0000313" key="5">
    <source>
        <dbReference type="Proteomes" id="UP000623608"/>
    </source>
</evidence>
<dbReference type="SUPFAM" id="SSF51905">
    <property type="entry name" value="FAD/NAD(P)-binding domain"/>
    <property type="match status" value="1"/>
</dbReference>
<name>A0A919NG67_9ACTN</name>
<dbReference type="RefSeq" id="WP_203797767.1">
    <property type="nucleotide sequence ID" value="NZ_BOMY01000002.1"/>
</dbReference>
<dbReference type="Gene3D" id="3.30.9.10">
    <property type="entry name" value="D-Amino Acid Oxidase, subunit A, domain 2"/>
    <property type="match status" value="1"/>
</dbReference>
<dbReference type="AlphaFoldDB" id="A0A919NG67"/>
<dbReference type="Pfam" id="PF01494">
    <property type="entry name" value="FAD_binding_3"/>
    <property type="match status" value="1"/>
</dbReference>
<dbReference type="InterPro" id="IPR036188">
    <property type="entry name" value="FAD/NAD-bd_sf"/>
</dbReference>
<dbReference type="PANTHER" id="PTHR43004:SF8">
    <property type="entry name" value="FAD-BINDING DOMAIN-CONTAINING PROTEIN-RELATED"/>
    <property type="match status" value="1"/>
</dbReference>